<organism evidence="2 3">
    <name type="scientific">Pseudomonas putida</name>
    <name type="common">Arthrobacter siderocapsulatus</name>
    <dbReference type="NCBI Taxonomy" id="303"/>
    <lineage>
        <taxon>Bacteria</taxon>
        <taxon>Pseudomonadati</taxon>
        <taxon>Pseudomonadota</taxon>
        <taxon>Gammaproteobacteria</taxon>
        <taxon>Pseudomonadales</taxon>
        <taxon>Pseudomonadaceae</taxon>
        <taxon>Pseudomonas</taxon>
    </lineage>
</organism>
<keyword evidence="1" id="KW-1133">Transmembrane helix</keyword>
<name>A0A8I1JII8_PSEPU</name>
<dbReference type="EMBL" id="JAEHTE010000001">
    <property type="protein sequence ID" value="MBI6882564.1"/>
    <property type="molecule type" value="Genomic_DNA"/>
</dbReference>
<sequence length="104" mass="11313">MVIGLPKKVWRGACWFAQLPIMYIELLIANPMMSVMALQKSALEDQGVCRSYLKIWRKIVTGSEAAPAFPLGIAQAAAAFITSPLGVSFNLLVIVTYALVQGWG</sequence>
<proteinExistence type="predicted"/>
<evidence type="ECO:0000313" key="2">
    <source>
        <dbReference type="EMBL" id="MBI6882564.1"/>
    </source>
</evidence>
<protein>
    <submittedName>
        <fullName evidence="2">Uncharacterized protein</fullName>
    </submittedName>
</protein>
<dbReference type="AlphaFoldDB" id="A0A8I1JII8"/>
<gene>
    <name evidence="2" type="ORF">JEU22_01450</name>
</gene>
<reference evidence="2" key="1">
    <citation type="submission" date="2020-12" db="EMBL/GenBank/DDBJ databases">
        <title>Enhanced detection system for hospital associated transmission using whole genome sequencing surveillance.</title>
        <authorList>
            <person name="Harrison L.H."/>
            <person name="Van Tyne D."/>
            <person name="Marsh J.W."/>
            <person name="Griffith M.P."/>
            <person name="Snyder D.J."/>
            <person name="Cooper V.S."/>
            <person name="Mustapha M."/>
        </authorList>
    </citation>
    <scope>NUCLEOTIDE SEQUENCE</scope>
    <source>
        <strain evidence="2">PSB00042</strain>
    </source>
</reference>
<accession>A0A8I1JII8</accession>
<dbReference type="Proteomes" id="UP000637061">
    <property type="component" value="Unassembled WGS sequence"/>
</dbReference>
<keyword evidence="1" id="KW-0472">Membrane</keyword>
<evidence type="ECO:0000313" key="3">
    <source>
        <dbReference type="Proteomes" id="UP000637061"/>
    </source>
</evidence>
<feature type="transmembrane region" description="Helical" evidence="1">
    <location>
        <begin position="12"/>
        <end position="33"/>
    </location>
</feature>
<feature type="transmembrane region" description="Helical" evidence="1">
    <location>
        <begin position="77"/>
        <end position="100"/>
    </location>
</feature>
<keyword evidence="1" id="KW-0812">Transmembrane</keyword>
<evidence type="ECO:0000256" key="1">
    <source>
        <dbReference type="SAM" id="Phobius"/>
    </source>
</evidence>
<comment type="caution">
    <text evidence="2">The sequence shown here is derived from an EMBL/GenBank/DDBJ whole genome shotgun (WGS) entry which is preliminary data.</text>
</comment>
<dbReference type="RefSeq" id="WP_198746178.1">
    <property type="nucleotide sequence ID" value="NZ_JAEHTE010000001.1"/>
</dbReference>